<keyword evidence="8" id="KW-1185">Reference proteome</keyword>
<reference evidence="7" key="1">
    <citation type="submission" date="2020-08" db="EMBL/GenBank/DDBJ databases">
        <title>Genome public.</title>
        <authorList>
            <person name="Liu C."/>
            <person name="Sun Q."/>
        </authorList>
    </citation>
    <scope>NUCLEOTIDE SEQUENCE</scope>
    <source>
        <strain evidence="7">NSJ-51</strain>
    </source>
</reference>
<comment type="subcellular location">
    <subcellularLocation>
        <location evidence="1">Membrane</location>
        <topology evidence="1">Multi-pass membrane protein</topology>
    </subcellularLocation>
</comment>
<proteinExistence type="predicted"/>
<evidence type="ECO:0000313" key="8">
    <source>
        <dbReference type="Proteomes" id="UP000661435"/>
    </source>
</evidence>
<dbReference type="GO" id="GO:0005886">
    <property type="term" value="C:plasma membrane"/>
    <property type="evidence" value="ECO:0007669"/>
    <property type="project" value="TreeGrafter"/>
</dbReference>
<feature type="transmembrane region" description="Helical" evidence="6">
    <location>
        <begin position="17"/>
        <end position="37"/>
    </location>
</feature>
<dbReference type="PANTHER" id="PTHR30474">
    <property type="entry name" value="CELL CYCLE PROTEIN"/>
    <property type="match status" value="1"/>
</dbReference>
<sequence>MSWFSDSIRAFFRKGDLLLLCLCILASGYGLVLIYSATRYLEFNRNRNMIVQTAAILLGILVYVVMSSVDIELFTEKSWKLMLLFNAAINVLVRTPLGVEVGGNRSWVHIPGFPVNLQPAELAKLTFVLLLAWQMTRLGERGISRPWSVFQLAGHTLFMFALIAVTSGDFGMGLTYLLIFVIMAWAGGVKKRWFLLAVILGVIAVAVIWPHISDKYFAKRILVVVDRLRGNTETLWEQTQGAGWQQYRSILAIGSGGLTGLGYLQGIQTQSVYESSLPARETDEIFAVCGEEFGLAGCLLLLLILAAIILRCIWVARRACSPQSALIAMGYAGMLMVQVGVNVGMCLYVFPVVGLTLPFISYGGSSIVTMYAAMGVVSSIKMRSLPSWLRDRSRI</sequence>
<dbReference type="EMBL" id="JACOPP010000017">
    <property type="protein sequence ID" value="MBC5734373.1"/>
    <property type="molecule type" value="Genomic_DNA"/>
</dbReference>
<dbReference type="GO" id="GO:0032153">
    <property type="term" value="C:cell division site"/>
    <property type="evidence" value="ECO:0007669"/>
    <property type="project" value="TreeGrafter"/>
</dbReference>
<feature type="transmembrane region" description="Helical" evidence="6">
    <location>
        <begin position="293"/>
        <end position="314"/>
    </location>
</feature>
<evidence type="ECO:0000256" key="1">
    <source>
        <dbReference type="ARBA" id="ARBA00004141"/>
    </source>
</evidence>
<feature type="transmembrane region" description="Helical" evidence="6">
    <location>
        <begin position="359"/>
        <end position="380"/>
    </location>
</feature>
<feature type="transmembrane region" description="Helical" evidence="6">
    <location>
        <begin position="326"/>
        <end position="353"/>
    </location>
</feature>
<accession>A0A8J6MFA8</accession>
<keyword evidence="4 6" id="KW-1133">Transmembrane helix</keyword>
<dbReference type="Pfam" id="PF01098">
    <property type="entry name" value="FTSW_RODA_SPOVE"/>
    <property type="match status" value="1"/>
</dbReference>
<keyword evidence="5 6" id="KW-0472">Membrane</keyword>
<feature type="transmembrane region" description="Helical" evidence="6">
    <location>
        <begin position="193"/>
        <end position="212"/>
    </location>
</feature>
<dbReference type="RefSeq" id="WP_186908262.1">
    <property type="nucleotide sequence ID" value="NZ_JACOPP010000017.1"/>
</dbReference>
<keyword evidence="2 6" id="KW-0812">Transmembrane</keyword>
<comment type="caution">
    <text evidence="7">The sequence shown here is derived from an EMBL/GenBank/DDBJ whole genome shotgun (WGS) entry which is preliminary data.</text>
</comment>
<dbReference type="GO" id="GO:0015648">
    <property type="term" value="F:lipid-linked peptidoglycan transporter activity"/>
    <property type="evidence" value="ECO:0007669"/>
    <property type="project" value="TreeGrafter"/>
</dbReference>
<dbReference type="AlphaFoldDB" id="A0A8J6MFA8"/>
<keyword evidence="3" id="KW-0133">Cell shape</keyword>
<evidence type="ECO:0000256" key="6">
    <source>
        <dbReference type="SAM" id="Phobius"/>
    </source>
</evidence>
<feature type="transmembrane region" description="Helical" evidence="6">
    <location>
        <begin position="49"/>
        <end position="69"/>
    </location>
</feature>
<dbReference type="Proteomes" id="UP000661435">
    <property type="component" value="Unassembled WGS sequence"/>
</dbReference>
<name>A0A8J6MFA8_9FIRM</name>
<evidence type="ECO:0000256" key="5">
    <source>
        <dbReference type="ARBA" id="ARBA00023136"/>
    </source>
</evidence>
<evidence type="ECO:0000256" key="3">
    <source>
        <dbReference type="ARBA" id="ARBA00022960"/>
    </source>
</evidence>
<dbReference type="InterPro" id="IPR001182">
    <property type="entry name" value="FtsW/RodA"/>
</dbReference>
<dbReference type="GO" id="GO:0008360">
    <property type="term" value="P:regulation of cell shape"/>
    <property type="evidence" value="ECO:0007669"/>
    <property type="project" value="UniProtKB-KW"/>
</dbReference>
<evidence type="ECO:0000256" key="2">
    <source>
        <dbReference type="ARBA" id="ARBA00022692"/>
    </source>
</evidence>
<evidence type="ECO:0000256" key="4">
    <source>
        <dbReference type="ARBA" id="ARBA00022989"/>
    </source>
</evidence>
<organism evidence="7 8">
    <name type="scientific">Lawsonibacter hominis</name>
    <dbReference type="NCBI Taxonomy" id="2763053"/>
    <lineage>
        <taxon>Bacteria</taxon>
        <taxon>Bacillati</taxon>
        <taxon>Bacillota</taxon>
        <taxon>Clostridia</taxon>
        <taxon>Eubacteriales</taxon>
        <taxon>Oscillospiraceae</taxon>
        <taxon>Lawsonibacter</taxon>
    </lineage>
</organism>
<gene>
    <name evidence="7" type="ORF">H8S57_11635</name>
</gene>
<protein>
    <submittedName>
        <fullName evidence="7">FtsW/RodA/SpoVE family cell cycle protein</fullName>
    </submittedName>
</protein>
<dbReference type="GO" id="GO:0051301">
    <property type="term" value="P:cell division"/>
    <property type="evidence" value="ECO:0007669"/>
    <property type="project" value="InterPro"/>
</dbReference>
<evidence type="ECO:0000313" key="7">
    <source>
        <dbReference type="EMBL" id="MBC5734373.1"/>
    </source>
</evidence>